<dbReference type="AlphaFoldDB" id="A0A9W8H7C1"/>
<evidence type="ECO:0000256" key="1">
    <source>
        <dbReference type="SAM" id="SignalP"/>
    </source>
</evidence>
<organism evidence="2 3">
    <name type="scientific">Coemansia javaensis</name>
    <dbReference type="NCBI Taxonomy" id="2761396"/>
    <lineage>
        <taxon>Eukaryota</taxon>
        <taxon>Fungi</taxon>
        <taxon>Fungi incertae sedis</taxon>
        <taxon>Zoopagomycota</taxon>
        <taxon>Kickxellomycotina</taxon>
        <taxon>Kickxellomycetes</taxon>
        <taxon>Kickxellales</taxon>
        <taxon>Kickxellaceae</taxon>
        <taxon>Coemansia</taxon>
    </lineage>
</organism>
<keyword evidence="3" id="KW-1185">Reference proteome</keyword>
<comment type="caution">
    <text evidence="2">The sequence shown here is derived from an EMBL/GenBank/DDBJ whole genome shotgun (WGS) entry which is preliminary data.</text>
</comment>
<feature type="signal peptide" evidence="1">
    <location>
        <begin position="1"/>
        <end position="26"/>
    </location>
</feature>
<keyword evidence="1" id="KW-0732">Signal</keyword>
<proteinExistence type="predicted"/>
<accession>A0A9W8H7C1</accession>
<gene>
    <name evidence="2" type="ORF">H4R18_004599</name>
</gene>
<name>A0A9W8H7C1_9FUNG</name>
<evidence type="ECO:0000313" key="3">
    <source>
        <dbReference type="Proteomes" id="UP001140217"/>
    </source>
</evidence>
<dbReference type="OrthoDB" id="1068471at2759"/>
<dbReference type="Proteomes" id="UP001140217">
    <property type="component" value="Unassembled WGS sequence"/>
</dbReference>
<evidence type="ECO:0000313" key="2">
    <source>
        <dbReference type="EMBL" id="KAJ2778439.1"/>
    </source>
</evidence>
<reference evidence="2" key="1">
    <citation type="submission" date="2022-07" db="EMBL/GenBank/DDBJ databases">
        <title>Phylogenomic reconstructions and comparative analyses of Kickxellomycotina fungi.</title>
        <authorList>
            <person name="Reynolds N.K."/>
            <person name="Stajich J.E."/>
            <person name="Barry K."/>
            <person name="Grigoriev I.V."/>
            <person name="Crous P."/>
            <person name="Smith M.E."/>
        </authorList>
    </citation>
    <scope>NUCLEOTIDE SEQUENCE</scope>
    <source>
        <strain evidence="2">NBRC 105414</strain>
    </source>
</reference>
<feature type="chain" id="PRO_5040992701" evidence="1">
    <location>
        <begin position="27"/>
        <end position="118"/>
    </location>
</feature>
<protein>
    <submittedName>
        <fullName evidence="2">Uncharacterized protein</fullName>
    </submittedName>
</protein>
<sequence length="118" mass="12940">MRPVSAATAAAAAAALMLGAAAPAAASMCHSAYWASRLENKYIVEVTMTTSMKHRHVFYETALPKPYRIVHVNEGGDDAEDADDMSWVNRGHEEKARRNIRLKITVDDANQVHEVECG</sequence>
<dbReference type="EMBL" id="JANBUL010000229">
    <property type="protein sequence ID" value="KAJ2778439.1"/>
    <property type="molecule type" value="Genomic_DNA"/>
</dbReference>